<reference evidence="4 5" key="1">
    <citation type="submission" date="2021-12" db="EMBL/GenBank/DDBJ databases">
        <title>Discovery of the Pendulisporaceae a myxobacterial family with distinct sporulation behavior and unique specialized metabolism.</title>
        <authorList>
            <person name="Garcia R."/>
            <person name="Popoff A."/>
            <person name="Bader C.D."/>
            <person name="Loehr J."/>
            <person name="Walesch S."/>
            <person name="Walt C."/>
            <person name="Boldt J."/>
            <person name="Bunk B."/>
            <person name="Haeckl F.J.F.P.J."/>
            <person name="Gunesch A.P."/>
            <person name="Birkelbach J."/>
            <person name="Nuebel U."/>
            <person name="Pietschmann T."/>
            <person name="Bach T."/>
            <person name="Mueller R."/>
        </authorList>
    </citation>
    <scope>NUCLEOTIDE SEQUENCE [LARGE SCALE GENOMIC DNA]</scope>
    <source>
        <strain evidence="4 5">MSr12523</strain>
    </source>
</reference>
<dbReference type="EMBL" id="CP089982">
    <property type="protein sequence ID" value="WXA92449.1"/>
    <property type="molecule type" value="Genomic_DNA"/>
</dbReference>
<accession>A0ABZ2K2Y4</accession>
<feature type="modified residue" description="4-aspartylphosphate" evidence="2">
    <location>
        <position position="55"/>
    </location>
</feature>
<evidence type="ECO:0000313" key="4">
    <source>
        <dbReference type="EMBL" id="WXA92449.1"/>
    </source>
</evidence>
<organism evidence="4 5">
    <name type="scientific">Pendulispora brunnea</name>
    <dbReference type="NCBI Taxonomy" id="2905690"/>
    <lineage>
        <taxon>Bacteria</taxon>
        <taxon>Pseudomonadati</taxon>
        <taxon>Myxococcota</taxon>
        <taxon>Myxococcia</taxon>
        <taxon>Myxococcales</taxon>
        <taxon>Sorangiineae</taxon>
        <taxon>Pendulisporaceae</taxon>
        <taxon>Pendulispora</taxon>
    </lineage>
</organism>
<evidence type="ECO:0000256" key="2">
    <source>
        <dbReference type="PROSITE-ProRule" id="PRU00169"/>
    </source>
</evidence>
<dbReference type="SMART" id="SM00448">
    <property type="entry name" value="REC"/>
    <property type="match status" value="1"/>
</dbReference>
<dbReference type="InterPro" id="IPR001789">
    <property type="entry name" value="Sig_transdc_resp-reg_receiver"/>
</dbReference>
<keyword evidence="1" id="KW-0238">DNA-binding</keyword>
<dbReference type="SUPFAM" id="SSF52172">
    <property type="entry name" value="CheY-like"/>
    <property type="match status" value="1"/>
</dbReference>
<dbReference type="InterPro" id="IPR016032">
    <property type="entry name" value="Sig_transdc_resp-reg_C-effctor"/>
</dbReference>
<dbReference type="Gene3D" id="3.40.50.2300">
    <property type="match status" value="1"/>
</dbReference>
<dbReference type="Pfam" id="PF00072">
    <property type="entry name" value="Response_reg"/>
    <property type="match status" value="1"/>
</dbReference>
<keyword evidence="5" id="KW-1185">Reference proteome</keyword>
<dbReference type="SUPFAM" id="SSF46894">
    <property type="entry name" value="C-terminal effector domain of the bipartite response regulators"/>
    <property type="match status" value="1"/>
</dbReference>
<name>A0ABZ2K2Y4_9BACT</name>
<dbReference type="RefSeq" id="WP_394843052.1">
    <property type="nucleotide sequence ID" value="NZ_CP089982.1"/>
</dbReference>
<sequence>MMTSREGFLIVADDPVVAREVASLIKRFGPAHVVHNAPTAKEAIYRWMWNGMVVDEQLGNDSGMDLADLARVRDPAIPIAVLTAVLEPAMVNRAARLGAIFVSKPFGPEELAPFVRQSLIREIGSPQVGPILMRISETYSLSPRESQILASVLAGVARDRFLIDQDMSPNTYKTHVKSLLRKTNFLNLSALTAFILRQAASER</sequence>
<protein>
    <submittedName>
        <fullName evidence="4">Response regulator transcription factor</fullName>
    </submittedName>
</protein>
<dbReference type="InterPro" id="IPR011006">
    <property type="entry name" value="CheY-like_superfamily"/>
</dbReference>
<feature type="domain" description="Response regulatory" evidence="3">
    <location>
        <begin position="7"/>
        <end position="119"/>
    </location>
</feature>
<dbReference type="PROSITE" id="PS50110">
    <property type="entry name" value="RESPONSE_REGULATORY"/>
    <property type="match status" value="1"/>
</dbReference>
<evidence type="ECO:0000256" key="1">
    <source>
        <dbReference type="ARBA" id="ARBA00023125"/>
    </source>
</evidence>
<dbReference type="CDD" id="cd00156">
    <property type="entry name" value="REC"/>
    <property type="match status" value="1"/>
</dbReference>
<keyword evidence="2" id="KW-0597">Phosphoprotein</keyword>
<dbReference type="Gene3D" id="1.10.10.10">
    <property type="entry name" value="Winged helix-like DNA-binding domain superfamily/Winged helix DNA-binding domain"/>
    <property type="match status" value="1"/>
</dbReference>
<evidence type="ECO:0000313" key="5">
    <source>
        <dbReference type="Proteomes" id="UP001379533"/>
    </source>
</evidence>
<gene>
    <name evidence="4" type="ORF">LZC95_39120</name>
</gene>
<dbReference type="InterPro" id="IPR036388">
    <property type="entry name" value="WH-like_DNA-bd_sf"/>
</dbReference>
<dbReference type="Proteomes" id="UP001379533">
    <property type="component" value="Chromosome"/>
</dbReference>
<evidence type="ECO:0000259" key="3">
    <source>
        <dbReference type="PROSITE" id="PS50110"/>
    </source>
</evidence>
<proteinExistence type="predicted"/>